<feature type="compositionally biased region" description="Pro residues" evidence="1">
    <location>
        <begin position="247"/>
        <end position="257"/>
    </location>
</feature>
<dbReference type="AlphaFoldDB" id="A0A432MK66"/>
<gene>
    <name evidence="3" type="ORF">TsocGM_10550</name>
</gene>
<dbReference type="InterPro" id="IPR052026">
    <property type="entry name" value="ExeA_AAA_ATPase_DNA-bind"/>
</dbReference>
<reference evidence="3 4" key="1">
    <citation type="submission" date="2018-12" db="EMBL/GenBank/DDBJ databases">
        <authorList>
            <person name="Toschakov S.V."/>
        </authorList>
    </citation>
    <scope>NUCLEOTIDE SEQUENCE [LARGE SCALE GENOMIC DNA]</scope>
    <source>
        <strain evidence="3 4">GM2012</strain>
    </source>
</reference>
<organism evidence="3 4">
    <name type="scientific">Tautonia sociabilis</name>
    <dbReference type="NCBI Taxonomy" id="2080755"/>
    <lineage>
        <taxon>Bacteria</taxon>
        <taxon>Pseudomonadati</taxon>
        <taxon>Planctomycetota</taxon>
        <taxon>Planctomycetia</taxon>
        <taxon>Isosphaerales</taxon>
        <taxon>Isosphaeraceae</taxon>
        <taxon>Tautonia</taxon>
    </lineage>
</organism>
<evidence type="ECO:0000256" key="1">
    <source>
        <dbReference type="SAM" id="MobiDB-lite"/>
    </source>
</evidence>
<dbReference type="PANTHER" id="PTHR35894:SF5">
    <property type="entry name" value="MU-LIKE PROPHAGE FLUMU DNA TRANSPOSITION PROTEIN B"/>
    <property type="match status" value="1"/>
</dbReference>
<dbReference type="Pfam" id="PF13401">
    <property type="entry name" value="AAA_22"/>
    <property type="match status" value="1"/>
</dbReference>
<evidence type="ECO:0000313" key="4">
    <source>
        <dbReference type="Proteomes" id="UP000280296"/>
    </source>
</evidence>
<evidence type="ECO:0000313" key="3">
    <source>
        <dbReference type="EMBL" id="RUL87792.1"/>
    </source>
</evidence>
<dbReference type="RefSeq" id="WP_126725304.1">
    <property type="nucleotide sequence ID" value="NZ_RYZH01000017.1"/>
</dbReference>
<evidence type="ECO:0000259" key="2">
    <source>
        <dbReference type="Pfam" id="PF13401"/>
    </source>
</evidence>
<feature type="domain" description="ORC1/DEAH AAA+ ATPase" evidence="2">
    <location>
        <begin position="47"/>
        <end position="171"/>
    </location>
</feature>
<reference evidence="3 4" key="2">
    <citation type="submission" date="2019-01" db="EMBL/GenBank/DDBJ databases">
        <title>Tautonia sociabilis, a novel thermotolerant planctomycete of Isosphaeraceae family, isolated from a 4000 m deep subterranean habitat.</title>
        <authorList>
            <person name="Kovaleva O.L."/>
            <person name="Elcheninov A.G."/>
            <person name="Van Heerden E."/>
            <person name="Toshchakov S.V."/>
            <person name="Novikov A."/>
            <person name="Bonch-Osmolovskaya E.A."/>
            <person name="Kublanov I.V."/>
        </authorList>
    </citation>
    <scope>NUCLEOTIDE SEQUENCE [LARGE SCALE GENOMIC DNA]</scope>
    <source>
        <strain evidence="3 4">GM2012</strain>
    </source>
</reference>
<dbReference type="OrthoDB" id="260346at2"/>
<dbReference type="SUPFAM" id="SSF52540">
    <property type="entry name" value="P-loop containing nucleoside triphosphate hydrolases"/>
    <property type="match status" value="1"/>
</dbReference>
<name>A0A432MK66_9BACT</name>
<keyword evidence="4" id="KW-1185">Reference proteome</keyword>
<dbReference type="InterPro" id="IPR027417">
    <property type="entry name" value="P-loop_NTPase"/>
</dbReference>
<feature type="region of interest" description="Disordered" evidence="1">
    <location>
        <begin position="398"/>
        <end position="444"/>
    </location>
</feature>
<dbReference type="Proteomes" id="UP000280296">
    <property type="component" value="Unassembled WGS sequence"/>
</dbReference>
<protein>
    <recommendedName>
        <fullName evidence="2">ORC1/DEAH AAA+ ATPase domain-containing protein</fullName>
    </recommendedName>
</protein>
<dbReference type="GO" id="GO:0016887">
    <property type="term" value="F:ATP hydrolysis activity"/>
    <property type="evidence" value="ECO:0007669"/>
    <property type="project" value="InterPro"/>
</dbReference>
<feature type="region of interest" description="Disordered" evidence="1">
    <location>
        <begin position="242"/>
        <end position="362"/>
    </location>
</feature>
<dbReference type="PANTHER" id="PTHR35894">
    <property type="entry name" value="GENERAL SECRETION PATHWAY PROTEIN A-RELATED"/>
    <property type="match status" value="1"/>
</dbReference>
<sequence length="444" mass="46944">MDPRFVPDRAATERDRLGPPGVLSQLALPSRAVAIADCRRALAQGLGPVLLTGEAGSGKTWTWRCLAAQPNGLGRWLGIDAAPSDDGLALVRRMLRALGRADAATDPDPRSTLAEELAEQAEEGRRWVLVLDEAQNASDAALEEFRLLSNRLGRPDGPAGMVLVGRTGLAFRIRERAWESLDARLAGHVRLGPIDAEEAGSLLRAAAPGREWSRSEIEALHARSLGNPGRLIRLSDRLSSPIEPAAPISPVPSPVWRPSPDRSEDSSPARSSPKAPESLRSPRIEAVPSPSLGEVRPPLRFEDGLIEVGWAEGDEPSPEPTSEPGAIPAEARRSGSSGPALREVSVEEEPAEPTTEAISDPYAAIQARSEWSRAIREVSWAADPGSDAAPECGLDVLGDNAVAGAGGEGGGGGRRPAQVRAESGQEFAPYSRLFSHLGSSSDAE</sequence>
<feature type="compositionally biased region" description="Gly residues" evidence="1">
    <location>
        <begin position="404"/>
        <end position="414"/>
    </location>
</feature>
<comment type="caution">
    <text evidence="3">The sequence shown here is derived from an EMBL/GenBank/DDBJ whole genome shotgun (WGS) entry which is preliminary data.</text>
</comment>
<dbReference type="EMBL" id="RYZH01000017">
    <property type="protein sequence ID" value="RUL87792.1"/>
    <property type="molecule type" value="Genomic_DNA"/>
</dbReference>
<proteinExistence type="predicted"/>
<dbReference type="Gene3D" id="3.40.50.300">
    <property type="entry name" value="P-loop containing nucleotide triphosphate hydrolases"/>
    <property type="match status" value="1"/>
</dbReference>
<accession>A0A432MK66</accession>
<dbReference type="InterPro" id="IPR049945">
    <property type="entry name" value="AAA_22"/>
</dbReference>